<dbReference type="Pfam" id="PF01022">
    <property type="entry name" value="HTH_5"/>
    <property type="match status" value="1"/>
</dbReference>
<organism evidence="6 7">
    <name type="scientific">Neisseria bacilliformis ATCC BAA-1200</name>
    <dbReference type="NCBI Taxonomy" id="888742"/>
    <lineage>
        <taxon>Bacteria</taxon>
        <taxon>Pseudomonadati</taxon>
        <taxon>Pseudomonadota</taxon>
        <taxon>Betaproteobacteria</taxon>
        <taxon>Neisseriales</taxon>
        <taxon>Neisseriaceae</taxon>
        <taxon>Neisseria</taxon>
    </lineage>
</organism>
<feature type="domain" description="HTH arsR-type" evidence="5">
    <location>
        <begin position="29"/>
        <end position="121"/>
    </location>
</feature>
<evidence type="ECO:0000256" key="3">
    <source>
        <dbReference type="ARBA" id="ARBA00023163"/>
    </source>
</evidence>
<dbReference type="PANTHER" id="PTHR43132">
    <property type="entry name" value="ARSENICAL RESISTANCE OPERON REPRESSOR ARSR-RELATED"/>
    <property type="match status" value="1"/>
</dbReference>
<dbReference type="Proteomes" id="UP000004105">
    <property type="component" value="Unassembled WGS sequence"/>
</dbReference>
<evidence type="ECO:0000256" key="4">
    <source>
        <dbReference type="SAM" id="MobiDB-lite"/>
    </source>
</evidence>
<dbReference type="InterPro" id="IPR036390">
    <property type="entry name" value="WH_DNA-bd_sf"/>
</dbReference>
<feature type="region of interest" description="Disordered" evidence="4">
    <location>
        <begin position="121"/>
        <end position="151"/>
    </location>
</feature>
<dbReference type="InterPro" id="IPR011991">
    <property type="entry name" value="ArsR-like_HTH"/>
</dbReference>
<dbReference type="NCBIfam" id="NF033788">
    <property type="entry name" value="HTH_metalloreg"/>
    <property type="match status" value="1"/>
</dbReference>
<dbReference type="PRINTS" id="PR00778">
    <property type="entry name" value="HTHARSR"/>
</dbReference>
<protein>
    <submittedName>
        <fullName evidence="6">Transcriptional regulator</fullName>
    </submittedName>
</protein>
<accession>F2BDB3</accession>
<dbReference type="PROSITE" id="PS50987">
    <property type="entry name" value="HTH_ARSR_2"/>
    <property type="match status" value="1"/>
</dbReference>
<dbReference type="HOGENOM" id="CLU_1729432_0_0_4"/>
<dbReference type="InterPro" id="IPR001845">
    <property type="entry name" value="HTH_ArsR_DNA-bd_dom"/>
</dbReference>
<keyword evidence="3" id="KW-0804">Transcription</keyword>
<comment type="caution">
    <text evidence="6">The sequence shown here is derived from an EMBL/GenBank/DDBJ whole genome shotgun (WGS) entry which is preliminary data.</text>
</comment>
<gene>
    <name evidence="6" type="ORF">HMPREF9123_1719</name>
</gene>
<dbReference type="GO" id="GO:0003700">
    <property type="term" value="F:DNA-binding transcription factor activity"/>
    <property type="evidence" value="ECO:0007669"/>
    <property type="project" value="InterPro"/>
</dbReference>
<dbReference type="InterPro" id="IPR051011">
    <property type="entry name" value="Metal_resp_trans_reg"/>
</dbReference>
<keyword evidence="2" id="KW-0238">DNA-binding</keyword>
<proteinExistence type="predicted"/>
<name>F2BDB3_9NEIS</name>
<evidence type="ECO:0000313" key="7">
    <source>
        <dbReference type="Proteomes" id="UP000004105"/>
    </source>
</evidence>
<feature type="compositionally biased region" description="Low complexity" evidence="4">
    <location>
        <begin position="127"/>
        <end position="140"/>
    </location>
</feature>
<keyword evidence="7" id="KW-1185">Reference proteome</keyword>
<sequence>MRRPPILHKMPRMNENLQRLNPAGGGNPLRNAEHVASMLKLMAHPHRLMLLCLLSEGQRSVSELADILGISQTTLSNHLTKLRDAKLVDYNRYHRILEYRLAAPEAQTILDVLSGMCLNRSPKADSDPAAPAEAPAPQCPFSADKKPPRKP</sequence>
<evidence type="ECO:0000256" key="1">
    <source>
        <dbReference type="ARBA" id="ARBA00023015"/>
    </source>
</evidence>
<dbReference type="AlphaFoldDB" id="F2BDB3"/>
<dbReference type="PANTHER" id="PTHR43132:SF2">
    <property type="entry name" value="ARSENICAL RESISTANCE OPERON REPRESSOR ARSR-RELATED"/>
    <property type="match status" value="1"/>
</dbReference>
<evidence type="ECO:0000259" key="5">
    <source>
        <dbReference type="PROSITE" id="PS50987"/>
    </source>
</evidence>
<keyword evidence="1" id="KW-0805">Transcription regulation</keyword>
<dbReference type="SUPFAM" id="SSF46785">
    <property type="entry name" value="Winged helix' DNA-binding domain"/>
    <property type="match status" value="1"/>
</dbReference>
<dbReference type="CDD" id="cd00090">
    <property type="entry name" value="HTH_ARSR"/>
    <property type="match status" value="1"/>
</dbReference>
<dbReference type="EMBL" id="AFAY01000035">
    <property type="protein sequence ID" value="EGF10509.1"/>
    <property type="molecule type" value="Genomic_DNA"/>
</dbReference>
<evidence type="ECO:0000313" key="6">
    <source>
        <dbReference type="EMBL" id="EGF10509.1"/>
    </source>
</evidence>
<dbReference type="InterPro" id="IPR036388">
    <property type="entry name" value="WH-like_DNA-bd_sf"/>
</dbReference>
<dbReference type="GO" id="GO:0003677">
    <property type="term" value="F:DNA binding"/>
    <property type="evidence" value="ECO:0007669"/>
    <property type="project" value="UniProtKB-KW"/>
</dbReference>
<evidence type="ECO:0000256" key="2">
    <source>
        <dbReference type="ARBA" id="ARBA00023125"/>
    </source>
</evidence>
<dbReference type="Gene3D" id="1.10.10.10">
    <property type="entry name" value="Winged helix-like DNA-binding domain superfamily/Winged helix DNA-binding domain"/>
    <property type="match status" value="1"/>
</dbReference>
<dbReference type="STRING" id="267212.GCA_001063965_01035"/>
<reference evidence="6 7" key="1">
    <citation type="submission" date="2011-02" db="EMBL/GenBank/DDBJ databases">
        <authorList>
            <person name="Muzny D."/>
            <person name="Qin X."/>
            <person name="Deng J."/>
            <person name="Jiang H."/>
            <person name="Liu Y."/>
            <person name="Qu J."/>
            <person name="Song X.-Z."/>
            <person name="Zhang L."/>
            <person name="Thornton R."/>
            <person name="Coyle M."/>
            <person name="Francisco L."/>
            <person name="Jackson L."/>
            <person name="Javaid M."/>
            <person name="Korchina V."/>
            <person name="Kovar C."/>
            <person name="Mata R."/>
            <person name="Mathew T."/>
            <person name="Ngo R."/>
            <person name="Nguyen L."/>
            <person name="Nguyen N."/>
            <person name="Okwuonu G."/>
            <person name="Ongeri F."/>
            <person name="Pham C."/>
            <person name="Simmons D."/>
            <person name="Wilczek-Boney K."/>
            <person name="Hale W."/>
            <person name="Jakkamsetti A."/>
            <person name="Pham P."/>
            <person name="Ruth R."/>
            <person name="San Lucas F."/>
            <person name="Warren J."/>
            <person name="Zhang J."/>
            <person name="Zhao Z."/>
            <person name="Zhou C."/>
            <person name="Zhu D."/>
            <person name="Lee S."/>
            <person name="Bess C."/>
            <person name="Blankenburg K."/>
            <person name="Forbes L."/>
            <person name="Fu Q."/>
            <person name="Gubbala S."/>
            <person name="Hirani K."/>
            <person name="Jayaseelan J.C."/>
            <person name="Lara F."/>
            <person name="Munidasa M."/>
            <person name="Palculict T."/>
            <person name="Patil S."/>
            <person name="Pu L.-L."/>
            <person name="Saada N."/>
            <person name="Tang L."/>
            <person name="Weissenberger G."/>
            <person name="Zhu Y."/>
            <person name="Hemphill L."/>
            <person name="Shang Y."/>
            <person name="Youmans B."/>
            <person name="Ayvaz T."/>
            <person name="Ross M."/>
            <person name="Santibanez J."/>
            <person name="Aqrawi P."/>
            <person name="Gross S."/>
            <person name="Joshi V."/>
            <person name="Fowler G."/>
            <person name="Nazareth L."/>
            <person name="Reid J."/>
            <person name="Worley K."/>
            <person name="Petrosino J."/>
            <person name="Highlander S."/>
            <person name="Gibbs R."/>
        </authorList>
    </citation>
    <scope>NUCLEOTIDE SEQUENCE [LARGE SCALE GENOMIC DNA]</scope>
    <source>
        <strain evidence="6 7">ATCC BAA-1200</strain>
    </source>
</reference>
<dbReference type="SMART" id="SM00418">
    <property type="entry name" value="HTH_ARSR"/>
    <property type="match status" value="1"/>
</dbReference>